<name>A0ABW0PCJ5_9BURK</name>
<dbReference type="EMBL" id="JBHSMS010000015">
    <property type="protein sequence ID" value="MFC5510366.1"/>
    <property type="molecule type" value="Genomic_DNA"/>
</dbReference>
<reference evidence="2" key="1">
    <citation type="journal article" date="2019" name="Int. J. Syst. Evol. Microbiol.">
        <title>The Global Catalogue of Microorganisms (GCM) 10K type strain sequencing project: providing services to taxonomists for standard genome sequencing and annotation.</title>
        <authorList>
            <consortium name="The Broad Institute Genomics Platform"/>
            <consortium name="The Broad Institute Genome Sequencing Center for Infectious Disease"/>
            <person name="Wu L."/>
            <person name="Ma J."/>
        </authorList>
    </citation>
    <scope>NUCLEOTIDE SEQUENCE [LARGE SCALE GENOMIC DNA]</scope>
    <source>
        <strain evidence="2">CCUG 38813</strain>
    </source>
</reference>
<comment type="caution">
    <text evidence="1">The sequence shown here is derived from an EMBL/GenBank/DDBJ whole genome shotgun (WGS) entry which is preliminary data.</text>
</comment>
<keyword evidence="2" id="KW-1185">Reference proteome</keyword>
<sequence>MNSSIELLVRIFSPPFVGIPFTQEFVMQKYWRDRAFDIHCGIKQQGFAISRDAPAEIFGAFLTYYTRQELLASFHGEDLMDLQPGGSAASYVILDDQLGTRRIADLLKITHQQALQLAPMFLQAFEQFAPGRVFRDEEHCVRDLVLPRLRQGLQVSPAFGAAFSALESQHIRIETDRWDDSDYFYRDLPSAAQPPAAPPLRALRDDKGNTWRFRGVFSLHPADAAGNILNHKFVTWAEARIEFVKVDRAFLAAGEYPVRVYGGISRAWSGGGPFDPVANPDIVIPIVF</sequence>
<evidence type="ECO:0000313" key="1">
    <source>
        <dbReference type="EMBL" id="MFC5510366.1"/>
    </source>
</evidence>
<evidence type="ECO:0000313" key="2">
    <source>
        <dbReference type="Proteomes" id="UP001596031"/>
    </source>
</evidence>
<gene>
    <name evidence="1" type="ORF">ACFPOU_04390</name>
</gene>
<proteinExistence type="predicted"/>
<accession>A0ABW0PCJ5</accession>
<protein>
    <submittedName>
        <fullName evidence="1">Uncharacterized protein</fullName>
    </submittedName>
</protein>
<dbReference type="Proteomes" id="UP001596031">
    <property type="component" value="Unassembled WGS sequence"/>
</dbReference>
<dbReference type="RefSeq" id="WP_379717604.1">
    <property type="nucleotide sequence ID" value="NZ_JBHSMS010000015.1"/>
</dbReference>
<organism evidence="1 2">
    <name type="scientific">Massilia jejuensis</name>
    <dbReference type="NCBI Taxonomy" id="648894"/>
    <lineage>
        <taxon>Bacteria</taxon>
        <taxon>Pseudomonadati</taxon>
        <taxon>Pseudomonadota</taxon>
        <taxon>Betaproteobacteria</taxon>
        <taxon>Burkholderiales</taxon>
        <taxon>Oxalobacteraceae</taxon>
        <taxon>Telluria group</taxon>
        <taxon>Massilia</taxon>
    </lineage>
</organism>